<organism evidence="1 2">
    <name type="scientific">Stutzerimonas frequens</name>
    <dbReference type="NCBI Taxonomy" id="2968969"/>
    <lineage>
        <taxon>Bacteria</taxon>
        <taxon>Pseudomonadati</taxon>
        <taxon>Pseudomonadota</taxon>
        <taxon>Gammaproteobacteria</taxon>
        <taxon>Pseudomonadales</taxon>
        <taxon>Pseudomonadaceae</taxon>
        <taxon>Stutzerimonas</taxon>
    </lineage>
</organism>
<evidence type="ECO:0000313" key="2">
    <source>
        <dbReference type="Proteomes" id="UP001164632"/>
    </source>
</evidence>
<evidence type="ECO:0000313" key="1">
    <source>
        <dbReference type="EMBL" id="WAE53948.1"/>
    </source>
</evidence>
<dbReference type="Proteomes" id="UP001164632">
    <property type="component" value="Chromosome"/>
</dbReference>
<proteinExistence type="predicted"/>
<dbReference type="EMBL" id="CP113257">
    <property type="protein sequence ID" value="WAE53948.1"/>
    <property type="molecule type" value="Genomic_DNA"/>
</dbReference>
<dbReference type="AlphaFoldDB" id="A0AA47E4P3"/>
<protein>
    <submittedName>
        <fullName evidence="1">Uncharacterized protein</fullName>
    </submittedName>
</protein>
<reference evidence="1" key="1">
    <citation type="submission" date="2022-11" db="EMBL/GenBank/DDBJ databases">
        <title>Genomic of Pseudomonas TF18.</title>
        <authorList>
            <person name="Liu T."/>
        </authorList>
    </citation>
    <scope>NUCLEOTIDE SEQUENCE</scope>
    <source>
        <strain evidence="1">TF18</strain>
    </source>
</reference>
<accession>A0AA47E4P3</accession>
<sequence length="119" mass="13307">MTKQGGSAQRYSADWQTQEKSHVEISDFTPGVTYRMTIVPYLDCEPGEEIYKILTVLEPASAENSRADDGEALEVPDPQLLEEWRKFLRVRDPSGNVRLQWPGLVTKASPLPLEGSALC</sequence>
<dbReference type="RefSeq" id="WP_267932397.1">
    <property type="nucleotide sequence ID" value="NZ_CP113257.1"/>
</dbReference>
<gene>
    <name evidence="1" type="ORF">OSV15_07145</name>
</gene>
<name>A0AA47E4P3_9GAMM</name>